<dbReference type="NCBIfam" id="NF040576">
    <property type="entry name" value="T2SS_GspM_XpsM"/>
    <property type="match status" value="1"/>
</dbReference>
<gene>
    <name evidence="2" type="ORF">H2508_14245</name>
</gene>
<evidence type="ECO:0000313" key="3">
    <source>
        <dbReference type="Proteomes" id="UP000539350"/>
    </source>
</evidence>
<evidence type="ECO:0008006" key="4">
    <source>
        <dbReference type="Google" id="ProtNLM"/>
    </source>
</evidence>
<dbReference type="EMBL" id="JACFXU010000018">
    <property type="protein sequence ID" value="MBA6414272.1"/>
    <property type="molecule type" value="Genomic_DNA"/>
</dbReference>
<dbReference type="Proteomes" id="UP000539350">
    <property type="component" value="Unassembled WGS sequence"/>
</dbReference>
<keyword evidence="1" id="KW-0472">Membrane</keyword>
<dbReference type="AlphaFoldDB" id="A0A7W2TYI8"/>
<dbReference type="InterPro" id="IPR034756">
    <property type="entry name" value="T2SSM_b"/>
</dbReference>
<protein>
    <recommendedName>
        <fullName evidence="4">General secretion pathway protein M</fullName>
    </recommendedName>
</protein>
<feature type="transmembrane region" description="Helical" evidence="1">
    <location>
        <begin position="12"/>
        <end position="35"/>
    </location>
</feature>
<evidence type="ECO:0000313" key="2">
    <source>
        <dbReference type="EMBL" id="MBA6414272.1"/>
    </source>
</evidence>
<name>A0A7W2TYI8_9GAMM</name>
<evidence type="ECO:0000256" key="1">
    <source>
        <dbReference type="SAM" id="Phobius"/>
    </source>
</evidence>
<proteinExistence type="predicted"/>
<accession>A0A7W2TYI8</accession>
<keyword evidence="3" id="KW-1185">Reference proteome</keyword>
<sequence>MSWLRDKRLYSALLVATLLLPLGLFFYLVFSVLGMRASYEAQIDQLAPRIARMQGLIERQDVLADSTQRIDSEVASLVYPGSDDRAAVSASLQKLVREILSDAEMKVINSQILSVIEDQGFDRISVSLAATGELAALDLALSDIAALRPLVMVEVLNVKPQSVRSGDKGSPQKISVSMQVFSLRQSL</sequence>
<dbReference type="RefSeq" id="WP_182175225.1">
    <property type="nucleotide sequence ID" value="NZ_JACFXU010000018.1"/>
</dbReference>
<keyword evidence="1" id="KW-1133">Transmembrane helix</keyword>
<reference evidence="2 3" key="1">
    <citation type="submission" date="2020-07" db="EMBL/GenBank/DDBJ databases">
        <title>Halieaceae bacterium, F7430, whole genome shotgun sequencing project.</title>
        <authorList>
            <person name="Jiang S."/>
            <person name="Liu Z.W."/>
            <person name="Du Z.J."/>
        </authorList>
    </citation>
    <scope>NUCLEOTIDE SEQUENCE [LARGE SCALE GENOMIC DNA]</scope>
    <source>
        <strain evidence="2 3">F7430</strain>
    </source>
</reference>
<comment type="caution">
    <text evidence="2">The sequence shown here is derived from an EMBL/GenBank/DDBJ whole genome shotgun (WGS) entry which is preliminary data.</text>
</comment>
<organism evidence="2 3">
    <name type="scientific">Sediminihaliea albiluteola</name>
    <dbReference type="NCBI Taxonomy" id="2758564"/>
    <lineage>
        <taxon>Bacteria</taxon>
        <taxon>Pseudomonadati</taxon>
        <taxon>Pseudomonadota</taxon>
        <taxon>Gammaproteobacteria</taxon>
        <taxon>Cellvibrionales</taxon>
        <taxon>Halieaceae</taxon>
        <taxon>Sediminihaliea</taxon>
    </lineage>
</organism>
<dbReference type="Pfam" id="PF10741">
    <property type="entry name" value="T2SSM_b"/>
    <property type="match status" value="1"/>
</dbReference>
<keyword evidence="1" id="KW-0812">Transmembrane</keyword>